<dbReference type="Proteomes" id="UP000551709">
    <property type="component" value="Chromosome"/>
</dbReference>
<protein>
    <submittedName>
        <fullName evidence="1">Murein L,D-transpeptidase catalytic domain family protein</fullName>
    </submittedName>
</protein>
<proteinExistence type="predicted"/>
<dbReference type="AlphaFoldDB" id="A0A8T5VD22"/>
<dbReference type="RefSeq" id="WP_224580696.1">
    <property type="nucleotide sequence ID" value="NZ_CP096255.1"/>
</dbReference>
<evidence type="ECO:0000313" key="1">
    <source>
        <dbReference type="EMBL" id="UPT84631.1"/>
    </source>
</evidence>
<reference evidence="1" key="1">
    <citation type="journal article" date="2017" name="Syst. Appl. Microbiol.">
        <title>Soybeans inoculated with root zone soils of Canadian native legumes harbour diverse and novel Bradyrhizobium spp. that possess agricultural potential.</title>
        <authorList>
            <person name="Bromfield E.S.P."/>
            <person name="Cloutier S."/>
            <person name="Tambong J.T."/>
            <person name="Tran Thi T.V."/>
        </authorList>
    </citation>
    <scope>NUCLEOTIDE SEQUENCE</scope>
    <source>
        <strain evidence="1">1S5</strain>
    </source>
</reference>
<evidence type="ECO:0000313" key="2">
    <source>
        <dbReference type="Proteomes" id="UP000551709"/>
    </source>
</evidence>
<accession>A0A8T5VD22</accession>
<organism evidence="1 2">
    <name type="scientific">Bradyrhizobium barranii subsp. apii</name>
    <dbReference type="NCBI Taxonomy" id="2819348"/>
    <lineage>
        <taxon>Bacteria</taxon>
        <taxon>Pseudomonadati</taxon>
        <taxon>Pseudomonadota</taxon>
        <taxon>Alphaproteobacteria</taxon>
        <taxon>Hyphomicrobiales</taxon>
        <taxon>Nitrobacteraceae</taxon>
        <taxon>Bradyrhizobium</taxon>
        <taxon>Bradyrhizobium barranii</taxon>
    </lineage>
</organism>
<gene>
    <name evidence="1" type="ORF">HAP41_0000030290</name>
</gene>
<sequence length="352" mass="37663">MGKVVRSISSMAARRSSGLNGSCGGDPLRSGSPFLWRFALGVTIAAWLSAGAFAAERPSEIPGWLMSHVGDGAGQIAPVVLQRARALYLRKVAAGVVKNPCYFAMDATRPSEAGLGKRFYEICEADRSFRAMPAGHGSGRNIKGAVNFANGKECAKNFGNALDSNLTTGGAYVTAETKTSFKGYFRNGAKQEAILLRSFVQFDGEGETANARERAIGGHPAVVLKAVHYRSMARSPYANVNGCVPVGTLVDYASGRSNGCTSWSRSDAERIIPKLKEPTTVYIYPESQDIKAVAQAVSARRSLSSSSPYWNAFCSRQIGAPKFWAREALEPILARYRPAPEPAASPVPTCKP</sequence>
<name>A0A8T5VD22_9BRAD</name>
<reference evidence="1" key="2">
    <citation type="submission" date="2022-04" db="EMBL/GenBank/DDBJ databases">
        <authorList>
            <person name="Bromfield E.S.P."/>
            <person name="Cloutier S."/>
        </authorList>
    </citation>
    <scope>NUCLEOTIDE SEQUENCE</scope>
    <source>
        <strain evidence="1">1S5</strain>
    </source>
</reference>
<dbReference type="EMBL" id="CP096255">
    <property type="protein sequence ID" value="UPT84631.1"/>
    <property type="molecule type" value="Genomic_DNA"/>
</dbReference>